<evidence type="ECO:0000313" key="16">
    <source>
        <dbReference type="Proteomes" id="UP000593892"/>
    </source>
</evidence>
<dbReference type="InterPro" id="IPR036412">
    <property type="entry name" value="HAD-like_sf"/>
</dbReference>
<evidence type="ECO:0000256" key="2">
    <source>
        <dbReference type="ARBA" id="ARBA00001946"/>
    </source>
</evidence>
<evidence type="ECO:0000256" key="9">
    <source>
        <dbReference type="ARBA" id="ARBA00022729"/>
    </source>
</evidence>
<dbReference type="InterPro" id="IPR010025">
    <property type="entry name" value="HAD-SF_ppase_IIIB_AphA"/>
</dbReference>
<comment type="catalytic activity">
    <reaction evidence="1">
        <text>a phosphate monoester + H2O = an alcohol + phosphate</text>
        <dbReference type="Rhea" id="RHEA:15017"/>
        <dbReference type="ChEBI" id="CHEBI:15377"/>
        <dbReference type="ChEBI" id="CHEBI:30879"/>
        <dbReference type="ChEBI" id="CHEBI:43474"/>
        <dbReference type="ChEBI" id="CHEBI:67140"/>
        <dbReference type="EC" id="3.1.3.2"/>
    </reaction>
</comment>
<feature type="signal peptide" evidence="14">
    <location>
        <begin position="1"/>
        <end position="27"/>
    </location>
</feature>
<evidence type="ECO:0000256" key="13">
    <source>
        <dbReference type="SAM" id="MobiDB-lite"/>
    </source>
</evidence>
<reference evidence="15 16" key="1">
    <citation type="submission" date="2020-10" db="EMBL/GenBank/DDBJ databases">
        <title>Complete genome sequence of Paludibaculum fermentans P105T, a facultatively anaerobic acidobacterium capable of dissimilatory Fe(III) reduction.</title>
        <authorList>
            <person name="Dedysh S.N."/>
            <person name="Beletsky A.V."/>
            <person name="Kulichevskaya I.S."/>
            <person name="Mardanov A.V."/>
            <person name="Ravin N.V."/>
        </authorList>
    </citation>
    <scope>NUCLEOTIDE SEQUENCE [LARGE SCALE GENOMIC DNA]</scope>
    <source>
        <strain evidence="15 16">P105</strain>
    </source>
</reference>
<organism evidence="15 16">
    <name type="scientific">Paludibaculum fermentans</name>
    <dbReference type="NCBI Taxonomy" id="1473598"/>
    <lineage>
        <taxon>Bacteria</taxon>
        <taxon>Pseudomonadati</taxon>
        <taxon>Acidobacteriota</taxon>
        <taxon>Terriglobia</taxon>
        <taxon>Bryobacterales</taxon>
        <taxon>Bryobacteraceae</taxon>
        <taxon>Paludibaculum</taxon>
    </lineage>
</organism>
<dbReference type="EC" id="3.1.3.2" evidence="6"/>
<dbReference type="PROSITE" id="PS51257">
    <property type="entry name" value="PROKAR_LIPOPROTEIN"/>
    <property type="match status" value="1"/>
</dbReference>
<comment type="subcellular location">
    <subcellularLocation>
        <location evidence="3">Periplasm</location>
    </subcellularLocation>
</comment>
<protein>
    <recommendedName>
        <fullName evidence="7">Class B acid phosphatase</fullName>
        <ecNumber evidence="6">3.1.3.2</ecNumber>
    </recommendedName>
</protein>
<dbReference type="GO" id="GO:0046872">
    <property type="term" value="F:metal ion binding"/>
    <property type="evidence" value="ECO:0007669"/>
    <property type="project" value="UniProtKB-KW"/>
</dbReference>
<dbReference type="KEGG" id="pfer:IRI77_32455"/>
<feature type="chain" id="PRO_5032288342" description="Class B acid phosphatase" evidence="14">
    <location>
        <begin position="28"/>
        <end position="231"/>
    </location>
</feature>
<evidence type="ECO:0000256" key="3">
    <source>
        <dbReference type="ARBA" id="ARBA00004418"/>
    </source>
</evidence>
<keyword evidence="10" id="KW-0574">Periplasm</keyword>
<keyword evidence="12" id="KW-0460">Magnesium</keyword>
<comment type="subunit">
    <text evidence="5">Homotetramer.</text>
</comment>
<dbReference type="GO" id="GO:0030288">
    <property type="term" value="C:outer membrane-bounded periplasmic space"/>
    <property type="evidence" value="ECO:0007669"/>
    <property type="project" value="InterPro"/>
</dbReference>
<evidence type="ECO:0000256" key="11">
    <source>
        <dbReference type="ARBA" id="ARBA00022801"/>
    </source>
</evidence>
<evidence type="ECO:0000256" key="5">
    <source>
        <dbReference type="ARBA" id="ARBA00011881"/>
    </source>
</evidence>
<dbReference type="InterPro" id="IPR005519">
    <property type="entry name" value="Acid_phosphat_B-like"/>
</dbReference>
<dbReference type="InterPro" id="IPR023214">
    <property type="entry name" value="HAD_sf"/>
</dbReference>
<name>A0A7S7NPI6_PALFE</name>
<dbReference type="SFLD" id="SFLDG01127">
    <property type="entry name" value="C1.3:_Acid_Phosphatase_Like"/>
    <property type="match status" value="1"/>
</dbReference>
<dbReference type="Pfam" id="PF03767">
    <property type="entry name" value="Acid_phosphat_B"/>
    <property type="match status" value="1"/>
</dbReference>
<evidence type="ECO:0000256" key="12">
    <source>
        <dbReference type="ARBA" id="ARBA00022842"/>
    </source>
</evidence>
<keyword evidence="16" id="KW-1185">Reference proteome</keyword>
<evidence type="ECO:0000313" key="15">
    <source>
        <dbReference type="EMBL" id="QOY87421.1"/>
    </source>
</evidence>
<dbReference type="GO" id="GO:0003993">
    <property type="term" value="F:acid phosphatase activity"/>
    <property type="evidence" value="ECO:0007669"/>
    <property type="project" value="UniProtKB-EC"/>
</dbReference>
<evidence type="ECO:0000256" key="1">
    <source>
        <dbReference type="ARBA" id="ARBA00000032"/>
    </source>
</evidence>
<keyword evidence="11 15" id="KW-0378">Hydrolase</keyword>
<keyword evidence="9 14" id="KW-0732">Signal</keyword>
<evidence type="ECO:0000256" key="10">
    <source>
        <dbReference type="ARBA" id="ARBA00022764"/>
    </source>
</evidence>
<sequence>MHIHRISRFALTVSALLVSCLAPCALAETPRTITLEELARSLPKEPINVVFDVDDTVLFTSPGFQWGSRTYGPQIVSAGVSVREEDLPSDEDRRKYREFWTKMNNELDQYSVKKWIASELIALHKSRGDRIYFVTKRIYTGSEKLTGLLRSEFGLPADSPAVIFTSRQPKTKAFKDIKAQVSYGDSDGDIRDSIQAGARPIRVLRSPASVNHEPTHNGGFGEEVLYNSEND</sequence>
<evidence type="ECO:0000256" key="14">
    <source>
        <dbReference type="SAM" id="SignalP"/>
    </source>
</evidence>
<accession>A0A7S7NPI6</accession>
<dbReference type="SUPFAM" id="SSF56784">
    <property type="entry name" value="HAD-like"/>
    <property type="match status" value="1"/>
</dbReference>
<proteinExistence type="inferred from homology"/>
<gene>
    <name evidence="15" type="primary">aphA</name>
    <name evidence="15" type="ORF">IRI77_32455</name>
</gene>
<keyword evidence="8" id="KW-0479">Metal-binding</keyword>
<dbReference type="Gene3D" id="3.40.50.1000">
    <property type="entry name" value="HAD superfamily/HAD-like"/>
    <property type="match status" value="1"/>
</dbReference>
<evidence type="ECO:0000256" key="7">
    <source>
        <dbReference type="ARBA" id="ARBA00022113"/>
    </source>
</evidence>
<comment type="cofactor">
    <cofactor evidence="2">
        <name>Mg(2+)</name>
        <dbReference type="ChEBI" id="CHEBI:18420"/>
    </cofactor>
</comment>
<comment type="similarity">
    <text evidence="4">Belongs to the class B bacterial acid phosphatase family.</text>
</comment>
<evidence type="ECO:0000256" key="8">
    <source>
        <dbReference type="ARBA" id="ARBA00022723"/>
    </source>
</evidence>
<dbReference type="Proteomes" id="UP000593892">
    <property type="component" value="Chromosome"/>
</dbReference>
<feature type="region of interest" description="Disordered" evidence="13">
    <location>
        <begin position="209"/>
        <end position="231"/>
    </location>
</feature>
<dbReference type="RefSeq" id="WP_194449090.1">
    <property type="nucleotide sequence ID" value="NZ_CP063849.1"/>
</dbReference>
<dbReference type="SFLD" id="SFLDS00003">
    <property type="entry name" value="Haloacid_Dehalogenase"/>
    <property type="match status" value="1"/>
</dbReference>
<dbReference type="EMBL" id="CP063849">
    <property type="protein sequence ID" value="QOY87421.1"/>
    <property type="molecule type" value="Genomic_DNA"/>
</dbReference>
<dbReference type="AlphaFoldDB" id="A0A7S7NPI6"/>
<evidence type="ECO:0000256" key="4">
    <source>
        <dbReference type="ARBA" id="ARBA00007752"/>
    </source>
</evidence>
<evidence type="ECO:0000256" key="6">
    <source>
        <dbReference type="ARBA" id="ARBA00012646"/>
    </source>
</evidence>